<evidence type="ECO:0000256" key="2">
    <source>
        <dbReference type="ARBA" id="ARBA00004801"/>
    </source>
</evidence>
<dbReference type="EMBL" id="VLTM01000004">
    <property type="protein sequence ID" value="KAA0167876.1"/>
    <property type="molecule type" value="Genomic_DNA"/>
</dbReference>
<keyword evidence="21" id="KW-1185">Reference proteome</keyword>
<evidence type="ECO:0000256" key="4">
    <source>
        <dbReference type="ARBA" id="ARBA00012119"/>
    </source>
</evidence>
<dbReference type="OMA" id="RTMCTYL"/>
<dbReference type="InterPro" id="IPR011611">
    <property type="entry name" value="PfkB_dom"/>
</dbReference>
<dbReference type="Proteomes" id="UP000324907">
    <property type="component" value="Unassembled WGS sequence"/>
</dbReference>
<dbReference type="Gene3D" id="3.40.1190.20">
    <property type="match status" value="1"/>
</dbReference>
<protein>
    <recommendedName>
        <fullName evidence="12 14">Adenosine kinase</fullName>
        <shortName evidence="14">AK</shortName>
        <ecNumber evidence="4 14">2.7.1.20</ecNumber>
    </recommendedName>
    <alternativeName>
        <fullName evidence="14">Adenosine 5'-phosphotransferase</fullName>
    </alternativeName>
</protein>
<organism evidence="16 21">
    <name type="scientific">Cafeteria roenbergensis</name>
    <name type="common">Marine flagellate</name>
    <dbReference type="NCBI Taxonomy" id="33653"/>
    <lineage>
        <taxon>Eukaryota</taxon>
        <taxon>Sar</taxon>
        <taxon>Stramenopiles</taxon>
        <taxon>Bigyra</taxon>
        <taxon>Opalozoa</taxon>
        <taxon>Bicosoecida</taxon>
        <taxon>Cafeteriaceae</taxon>
        <taxon>Cafeteria</taxon>
    </lineage>
</organism>
<sequence length="347" mass="35946">MASAASTAAGSLKGAILGLGNPLLDISAETTMDTVTKYGLKMGDAALAEDKHLPLYSELVEKHDVKYIAGGATQNSIRVAQWKVGEAGATAFVGCVGKDDFGAKLREAATADGVQVLYREDEEKPTGTCAVLVVDKERSLCANLAAANEYKVEHFNSEPVQAALAAARIVYSAGFHLTVSPEAMELAGKHCVAEGKTFAMNLSAPFLCSFFKDQMHRVLPYATLVFGNETEAEAYAEANGLASKAVADVAKHIAALPLASGASARVVCITQGVDPVVVAHDGTVEEFAVPTVPAEEIVDLNGAGDAFVGGYLAALAQGKSIPECVTCGNDAASHIIRVSGCVVPTSE</sequence>
<evidence type="ECO:0000256" key="5">
    <source>
        <dbReference type="ARBA" id="ARBA00022679"/>
    </source>
</evidence>
<evidence type="ECO:0000313" key="18">
    <source>
        <dbReference type="EMBL" id="KAA0164382.1"/>
    </source>
</evidence>
<feature type="domain" description="Carbohydrate kinase PfkB" evidence="15">
    <location>
        <begin position="32"/>
        <end position="344"/>
    </location>
</feature>
<evidence type="ECO:0000259" key="15">
    <source>
        <dbReference type="Pfam" id="PF00294"/>
    </source>
</evidence>
<dbReference type="AlphaFoldDB" id="A0A5A8CH96"/>
<dbReference type="EMBL" id="VLTO01000102">
    <property type="protein sequence ID" value="KAA0164382.1"/>
    <property type="molecule type" value="Genomic_DNA"/>
</dbReference>
<keyword evidence="6 14" id="KW-0660">Purine salvage</keyword>
<evidence type="ECO:0000313" key="20">
    <source>
        <dbReference type="Proteomes" id="UP000322899"/>
    </source>
</evidence>
<comment type="cofactor">
    <cofactor evidence="1 14">
        <name>Mg(2+)</name>
        <dbReference type="ChEBI" id="CHEBI:18420"/>
    </cofactor>
</comment>
<dbReference type="PRINTS" id="PR00989">
    <property type="entry name" value="ADENOKINASE"/>
</dbReference>
<gene>
    <name evidence="18" type="ORF">FNF27_07798</name>
    <name evidence="17" type="ORF">FNF28_06290</name>
    <name evidence="16" type="ORF">FNF29_03998</name>
    <name evidence="19" type="ORF">FNF31_00811</name>
</gene>
<evidence type="ECO:0000256" key="6">
    <source>
        <dbReference type="ARBA" id="ARBA00022726"/>
    </source>
</evidence>
<comment type="function">
    <text evidence="14">ATP dependent phosphorylation of adenosine and other related nucleoside analogs to monophosphate derivatives.</text>
</comment>
<dbReference type="Proteomes" id="UP000323011">
    <property type="component" value="Unassembled WGS sequence"/>
</dbReference>
<evidence type="ECO:0000256" key="13">
    <source>
        <dbReference type="PIRSR" id="PIRSR601805-1"/>
    </source>
</evidence>
<dbReference type="GO" id="GO:0005829">
    <property type="term" value="C:cytosol"/>
    <property type="evidence" value="ECO:0007669"/>
    <property type="project" value="TreeGrafter"/>
</dbReference>
<dbReference type="Proteomes" id="UP000325113">
    <property type="component" value="Unassembled WGS sequence"/>
</dbReference>
<dbReference type="GO" id="GO:0044209">
    <property type="term" value="P:AMP salvage"/>
    <property type="evidence" value="ECO:0007669"/>
    <property type="project" value="UniProtKB-UniRule"/>
</dbReference>
<comment type="pathway">
    <text evidence="2 14">Purine metabolism; AMP biosynthesis via salvage pathway; AMP from adenosine: step 1/1.</text>
</comment>
<dbReference type="InterPro" id="IPR029056">
    <property type="entry name" value="Ribokinase-like"/>
</dbReference>
<proteinExistence type="inferred from homology"/>
<dbReference type="EC" id="2.7.1.20" evidence="4 14"/>
<comment type="similarity">
    <text evidence="3 14">Belongs to the carbohydrate kinase PfkB family.</text>
</comment>
<dbReference type="GO" id="GO:0006144">
    <property type="term" value="P:purine nucleobase metabolic process"/>
    <property type="evidence" value="ECO:0007669"/>
    <property type="project" value="TreeGrafter"/>
</dbReference>
<dbReference type="EMBL" id="VLTL01000152">
    <property type="protein sequence ID" value="KAA0158314.1"/>
    <property type="molecule type" value="Genomic_DNA"/>
</dbReference>
<dbReference type="SUPFAM" id="SSF53613">
    <property type="entry name" value="Ribokinase-like"/>
    <property type="match status" value="1"/>
</dbReference>
<keyword evidence="10 14" id="KW-0460">Magnesium</keyword>
<evidence type="ECO:0000256" key="10">
    <source>
        <dbReference type="ARBA" id="ARBA00022842"/>
    </source>
</evidence>
<accession>A0A5A8CH96</accession>
<evidence type="ECO:0000256" key="11">
    <source>
        <dbReference type="ARBA" id="ARBA00051362"/>
    </source>
</evidence>
<evidence type="ECO:0000256" key="12">
    <source>
        <dbReference type="ARBA" id="ARBA00068771"/>
    </source>
</evidence>
<dbReference type="GO" id="GO:0005524">
    <property type="term" value="F:ATP binding"/>
    <property type="evidence" value="ECO:0007669"/>
    <property type="project" value="UniProtKB-UniRule"/>
</dbReference>
<evidence type="ECO:0000256" key="14">
    <source>
        <dbReference type="RuleBase" id="RU368116"/>
    </source>
</evidence>
<dbReference type="Pfam" id="PF00294">
    <property type="entry name" value="PfkB"/>
    <property type="match status" value="1"/>
</dbReference>
<dbReference type="UniPathway" id="UPA00588">
    <property type="reaction ID" value="UER00659"/>
</dbReference>
<evidence type="ECO:0000313" key="21">
    <source>
        <dbReference type="Proteomes" id="UP000323011"/>
    </source>
</evidence>
<keyword evidence="5 14" id="KW-0808">Transferase</keyword>
<feature type="active site" description="Proton acceptor" evidence="13">
    <location>
        <position position="305"/>
    </location>
</feature>
<name>A0A5A8CH96_CAFRO</name>
<keyword evidence="8 14" id="KW-0418">Kinase</keyword>
<dbReference type="GO" id="GO:0004001">
    <property type="term" value="F:adenosine kinase activity"/>
    <property type="evidence" value="ECO:0007669"/>
    <property type="project" value="UniProtKB-UniRule"/>
</dbReference>
<evidence type="ECO:0000256" key="7">
    <source>
        <dbReference type="ARBA" id="ARBA00022741"/>
    </source>
</evidence>
<dbReference type="GO" id="GO:0005634">
    <property type="term" value="C:nucleus"/>
    <property type="evidence" value="ECO:0007669"/>
    <property type="project" value="TreeGrafter"/>
</dbReference>
<dbReference type="FunFam" id="3.40.1190.20:FF:000076">
    <property type="entry name" value="Adenosine kinase"/>
    <property type="match status" value="1"/>
</dbReference>
<evidence type="ECO:0000256" key="9">
    <source>
        <dbReference type="ARBA" id="ARBA00022840"/>
    </source>
</evidence>
<evidence type="ECO:0000313" key="16">
    <source>
        <dbReference type="EMBL" id="KAA0152432.1"/>
    </source>
</evidence>
<reference evidence="20 21" key="1">
    <citation type="submission" date="2019-07" db="EMBL/GenBank/DDBJ databases">
        <title>Genomes of Cafeteria roenbergensis.</title>
        <authorList>
            <person name="Fischer M.G."/>
            <person name="Hackl T."/>
            <person name="Roman M."/>
        </authorList>
    </citation>
    <scope>NUCLEOTIDE SEQUENCE [LARGE SCALE GENOMIC DNA]</scope>
    <source>
        <strain evidence="16 21">BVI</strain>
        <strain evidence="19 23">Cflag</strain>
        <strain evidence="18 20">E4-10P</strain>
        <strain evidence="17 22">RCC970-E3</strain>
    </source>
</reference>
<comment type="caution">
    <text evidence="16">The sequence shown here is derived from an EMBL/GenBank/DDBJ whole genome shotgun (WGS) entry which is preliminary data.</text>
</comment>
<evidence type="ECO:0000313" key="17">
    <source>
        <dbReference type="EMBL" id="KAA0158314.1"/>
    </source>
</evidence>
<keyword evidence="7 14" id="KW-0547">Nucleotide-binding</keyword>
<dbReference type="PANTHER" id="PTHR45769:SF3">
    <property type="entry name" value="ADENOSINE KINASE"/>
    <property type="match status" value="1"/>
</dbReference>
<evidence type="ECO:0000256" key="8">
    <source>
        <dbReference type="ARBA" id="ARBA00022777"/>
    </source>
</evidence>
<comment type="catalytic activity">
    <reaction evidence="11 14">
        <text>adenosine + ATP = AMP + ADP + H(+)</text>
        <dbReference type="Rhea" id="RHEA:20824"/>
        <dbReference type="ChEBI" id="CHEBI:15378"/>
        <dbReference type="ChEBI" id="CHEBI:16335"/>
        <dbReference type="ChEBI" id="CHEBI:30616"/>
        <dbReference type="ChEBI" id="CHEBI:456215"/>
        <dbReference type="ChEBI" id="CHEBI:456216"/>
        <dbReference type="EC" id="2.7.1.20"/>
    </reaction>
</comment>
<dbReference type="CDD" id="cd01168">
    <property type="entry name" value="adenosine_kinase"/>
    <property type="match status" value="1"/>
</dbReference>
<dbReference type="InterPro" id="IPR001805">
    <property type="entry name" value="Adenokinase"/>
</dbReference>
<dbReference type="GO" id="GO:0006166">
    <property type="term" value="P:purine ribonucleoside salvage"/>
    <property type="evidence" value="ECO:0007669"/>
    <property type="project" value="UniProtKB-KW"/>
</dbReference>
<dbReference type="Proteomes" id="UP000322899">
    <property type="component" value="Unassembled WGS sequence"/>
</dbReference>
<evidence type="ECO:0000313" key="22">
    <source>
        <dbReference type="Proteomes" id="UP000324907"/>
    </source>
</evidence>
<evidence type="ECO:0000256" key="1">
    <source>
        <dbReference type="ARBA" id="ARBA00001946"/>
    </source>
</evidence>
<dbReference type="OrthoDB" id="432447at2759"/>
<evidence type="ECO:0000256" key="3">
    <source>
        <dbReference type="ARBA" id="ARBA00010688"/>
    </source>
</evidence>
<dbReference type="Gene3D" id="3.30.1110.10">
    <property type="match status" value="1"/>
</dbReference>
<evidence type="ECO:0000313" key="19">
    <source>
        <dbReference type="EMBL" id="KAA0167876.1"/>
    </source>
</evidence>
<evidence type="ECO:0000313" key="23">
    <source>
        <dbReference type="Proteomes" id="UP000325113"/>
    </source>
</evidence>
<dbReference type="PANTHER" id="PTHR45769">
    <property type="entry name" value="ADENOSINE KINASE"/>
    <property type="match status" value="1"/>
</dbReference>
<dbReference type="EMBL" id="VLTN01000021">
    <property type="protein sequence ID" value="KAA0152432.1"/>
    <property type="molecule type" value="Genomic_DNA"/>
</dbReference>
<keyword evidence="9 14" id="KW-0067">ATP-binding</keyword>